<feature type="region of interest" description="Disordered" evidence="1">
    <location>
        <begin position="149"/>
        <end position="170"/>
    </location>
</feature>
<dbReference type="InterPro" id="IPR006578">
    <property type="entry name" value="MADF-dom"/>
</dbReference>
<evidence type="ECO:0000256" key="1">
    <source>
        <dbReference type="SAM" id="MobiDB-lite"/>
    </source>
</evidence>
<proteinExistence type="predicted"/>
<reference evidence="3" key="1">
    <citation type="journal article" date="2016" name="Sci. Rep.">
        <title>Molecular characterization of firefly nuptial gifts: a multi-omics approach sheds light on postcopulatory sexual selection.</title>
        <authorList>
            <person name="Al-Wathiqui N."/>
            <person name="Fallon T.R."/>
            <person name="South A."/>
            <person name="Weng J.K."/>
            <person name="Lewis S.M."/>
        </authorList>
    </citation>
    <scope>NUCLEOTIDE SEQUENCE</scope>
</reference>
<dbReference type="OrthoDB" id="8196929at2759"/>
<dbReference type="GO" id="GO:0003677">
    <property type="term" value="F:DNA binding"/>
    <property type="evidence" value="ECO:0007669"/>
    <property type="project" value="InterPro"/>
</dbReference>
<dbReference type="PANTHER" id="PTHR12243:SF67">
    <property type="entry name" value="COREPRESSOR OF PANGOLIN, ISOFORM A-RELATED"/>
    <property type="match status" value="1"/>
</dbReference>
<feature type="compositionally biased region" description="Polar residues" evidence="1">
    <location>
        <begin position="313"/>
        <end position="322"/>
    </location>
</feature>
<dbReference type="KEGG" id="ppyr:116161013"/>
<dbReference type="GeneID" id="116161013"/>
<dbReference type="PANTHER" id="PTHR12243">
    <property type="entry name" value="MADF DOMAIN TRANSCRIPTION FACTOR"/>
    <property type="match status" value="1"/>
</dbReference>
<feature type="region of interest" description="Disordered" evidence="1">
    <location>
        <begin position="276"/>
        <end position="322"/>
    </location>
</feature>
<accession>A0A1Y1KAP0</accession>
<name>A0A1Y1KAP0_PHOPY</name>
<feature type="region of interest" description="Disordered" evidence="1">
    <location>
        <begin position="374"/>
        <end position="397"/>
    </location>
</feature>
<sequence length="397" mass="44900">MDEEIKGDGLQESNGFIHESLQLTPPTIVKLESLDEQIDLKPSDISIVKEELLHITPGSQNGDPSKCIFLSPCKGPESVSQSVKASQHSIKEETDDEVSTPPEVKVEVTEATDESNYLCRVCNMTFLNKRIYSMHFNVSHQVAPLVTLVTKPPTPPTPQASTKPTRRRRQDSILATRKLIECVRNNPSLYDSGNENYTNEDFKQLTWATIAAECKFSDGAKAQAEWKTLFTRMINSLTITGQGPSNRTQKTWQYRREMEFVLPFVTDDDIHSLQRLQQDATSSDRTNDINSSYNMRQRIEVPPPTAKRKRTSTAETSTNTSDGQPLDMFFLSMCATTKNLPPYVQLQVKKKIFNAVIEAEEIVAAMHNDQATQEDQYENNLSPFSVRSNAEEEWQED</sequence>
<dbReference type="InterPro" id="IPR004210">
    <property type="entry name" value="BESS_motif"/>
</dbReference>
<dbReference type="InterPro" id="IPR039353">
    <property type="entry name" value="TF_Adf1"/>
</dbReference>
<dbReference type="PROSITE" id="PS00028">
    <property type="entry name" value="ZINC_FINGER_C2H2_1"/>
    <property type="match status" value="1"/>
</dbReference>
<evidence type="ECO:0000313" key="3">
    <source>
        <dbReference type="EMBL" id="JAV58562.1"/>
    </source>
</evidence>
<feature type="domain" description="MADF" evidence="2">
    <location>
        <begin position="178"/>
        <end position="266"/>
    </location>
</feature>
<protein>
    <recommendedName>
        <fullName evidence="2">MADF domain-containing protein</fullName>
    </recommendedName>
</protein>
<dbReference type="RefSeq" id="XP_031330047.1">
    <property type="nucleotide sequence ID" value="XM_031474187.1"/>
</dbReference>
<dbReference type="AlphaFoldDB" id="A0A1Y1KAP0"/>
<evidence type="ECO:0000259" key="2">
    <source>
        <dbReference type="PROSITE" id="PS51029"/>
    </source>
</evidence>
<feature type="compositionally biased region" description="Polar residues" evidence="1">
    <location>
        <begin position="79"/>
        <end position="88"/>
    </location>
</feature>
<dbReference type="Pfam" id="PF10545">
    <property type="entry name" value="MADF_DNA_bdg"/>
    <property type="match status" value="1"/>
</dbReference>
<feature type="region of interest" description="Disordered" evidence="1">
    <location>
        <begin position="79"/>
        <end position="102"/>
    </location>
</feature>
<feature type="compositionally biased region" description="Polar residues" evidence="1">
    <location>
        <begin position="374"/>
        <end position="388"/>
    </location>
</feature>
<dbReference type="PROSITE" id="PS51029">
    <property type="entry name" value="MADF"/>
    <property type="match status" value="1"/>
</dbReference>
<feature type="compositionally biased region" description="Polar residues" evidence="1">
    <location>
        <begin position="276"/>
        <end position="295"/>
    </location>
</feature>
<dbReference type="InterPro" id="IPR013087">
    <property type="entry name" value="Znf_C2H2_type"/>
</dbReference>
<dbReference type="Pfam" id="PF02944">
    <property type="entry name" value="BESS"/>
    <property type="match status" value="1"/>
</dbReference>
<dbReference type="EMBL" id="GEZM01087623">
    <property type="protein sequence ID" value="JAV58562.1"/>
    <property type="molecule type" value="Transcribed_RNA"/>
</dbReference>
<organism evidence="3">
    <name type="scientific">Photinus pyralis</name>
    <name type="common">Common eastern firefly</name>
    <name type="synonym">Lampyris pyralis</name>
    <dbReference type="NCBI Taxonomy" id="7054"/>
    <lineage>
        <taxon>Eukaryota</taxon>
        <taxon>Metazoa</taxon>
        <taxon>Ecdysozoa</taxon>
        <taxon>Arthropoda</taxon>
        <taxon>Hexapoda</taxon>
        <taxon>Insecta</taxon>
        <taxon>Pterygota</taxon>
        <taxon>Neoptera</taxon>
        <taxon>Endopterygota</taxon>
        <taxon>Coleoptera</taxon>
        <taxon>Polyphaga</taxon>
        <taxon>Elateriformia</taxon>
        <taxon>Elateroidea</taxon>
        <taxon>Lampyridae</taxon>
        <taxon>Lampyrinae</taxon>
        <taxon>Photinus</taxon>
    </lineage>
</organism>
<dbReference type="SMART" id="SM00595">
    <property type="entry name" value="MADF"/>
    <property type="match status" value="1"/>
</dbReference>